<reference evidence="2" key="1">
    <citation type="submission" date="2021-01" db="EMBL/GenBank/DDBJ databases">
        <authorList>
            <person name="Corre E."/>
            <person name="Pelletier E."/>
            <person name="Niang G."/>
            <person name="Scheremetjew M."/>
            <person name="Finn R."/>
            <person name="Kale V."/>
            <person name="Holt S."/>
            <person name="Cochrane G."/>
            <person name="Meng A."/>
            <person name="Brown T."/>
            <person name="Cohen L."/>
        </authorList>
    </citation>
    <scope>NUCLEOTIDE SEQUENCE</scope>
    <source>
        <strain evidence="2">NIES-381</strain>
    </source>
</reference>
<proteinExistence type="predicted"/>
<accession>A0A7S1I6P2</accession>
<feature type="compositionally biased region" description="Polar residues" evidence="1">
    <location>
        <begin position="282"/>
        <end position="303"/>
    </location>
</feature>
<evidence type="ECO:0000256" key="1">
    <source>
        <dbReference type="SAM" id="MobiDB-lite"/>
    </source>
</evidence>
<gene>
    <name evidence="2" type="ORF">EGYM00392_LOCUS13902</name>
</gene>
<name>A0A7S1I6P2_9EUGL</name>
<protein>
    <submittedName>
        <fullName evidence="2">Uncharacterized protein</fullName>
    </submittedName>
</protein>
<organism evidence="2">
    <name type="scientific">Eutreptiella gymnastica</name>
    <dbReference type="NCBI Taxonomy" id="73025"/>
    <lineage>
        <taxon>Eukaryota</taxon>
        <taxon>Discoba</taxon>
        <taxon>Euglenozoa</taxon>
        <taxon>Euglenida</taxon>
        <taxon>Spirocuta</taxon>
        <taxon>Euglenophyceae</taxon>
        <taxon>Eutreptiales</taxon>
        <taxon>Eutreptiaceae</taxon>
        <taxon>Eutreptiella</taxon>
    </lineage>
</organism>
<feature type="region of interest" description="Disordered" evidence="1">
    <location>
        <begin position="272"/>
        <end position="303"/>
    </location>
</feature>
<evidence type="ECO:0000313" key="2">
    <source>
        <dbReference type="EMBL" id="CAD9002818.1"/>
    </source>
</evidence>
<dbReference type="EMBL" id="HBGA01038065">
    <property type="protein sequence ID" value="CAD9002818.1"/>
    <property type="molecule type" value="Transcribed_RNA"/>
</dbReference>
<sequence length="313" mass="33323">MAQCQRLWTLVNEYGTYAASHVLVGGKLYQIDTSQGTSSTSGKTHSSSSSVGVSLPFVSNSYAKGKEGKGDNNTAHSVGNSTYQSTGGNGLLTGNGPAWVASVADLHTWRVLEFREYKPILDLLPADLKKKVDQLRTTNEYLATFGLKGMTTALVSSKFGKGPIQIQANGQAIFLGVPDNAVGGAKVVFRPLISGKPFLTNWRLENVEGAYHVSTLKLPSGLSFSLTSGQNGTLEIQPFQLGSATQKWRIIPNGSSWFLVNQETAQTVRLGSSKVDPFDGSESASGDSWNADTISTPIDNPAPSTLTMVTKVS</sequence>
<dbReference type="AlphaFoldDB" id="A0A7S1I6P2"/>